<gene>
    <name evidence="1" type="ORF">GCM10010123_23040</name>
</gene>
<comment type="caution">
    <text evidence="1">The sequence shown here is derived from an EMBL/GenBank/DDBJ whole genome shotgun (WGS) entry which is preliminary data.</text>
</comment>
<reference evidence="1" key="1">
    <citation type="journal article" date="2014" name="Int. J. Syst. Evol. Microbiol.">
        <title>Complete genome sequence of Corynebacterium casei LMG S-19264T (=DSM 44701T), isolated from a smear-ripened cheese.</title>
        <authorList>
            <consortium name="US DOE Joint Genome Institute (JGI-PGF)"/>
            <person name="Walter F."/>
            <person name="Albersmeier A."/>
            <person name="Kalinowski J."/>
            <person name="Ruckert C."/>
        </authorList>
    </citation>
    <scope>NUCLEOTIDE SEQUENCE</scope>
    <source>
        <strain evidence="1">JCM 3090</strain>
    </source>
</reference>
<protein>
    <submittedName>
        <fullName evidence="1">Uncharacterized protein</fullName>
    </submittedName>
</protein>
<proteinExistence type="predicted"/>
<dbReference type="Proteomes" id="UP000649739">
    <property type="component" value="Unassembled WGS sequence"/>
</dbReference>
<keyword evidence="2" id="KW-1185">Reference proteome</keyword>
<sequence>MGEVTAGGRARVALGSMGVKDGDRFAVATNADGQYLLTPVVSIPKRELIVWENQELAASLAAGIADVRAGRIGPPLELGDDDADDDLDGE</sequence>
<dbReference type="EMBL" id="BMQB01000004">
    <property type="protein sequence ID" value="GGJ92537.1"/>
    <property type="molecule type" value="Genomic_DNA"/>
</dbReference>
<reference evidence="1" key="2">
    <citation type="submission" date="2020-09" db="EMBL/GenBank/DDBJ databases">
        <authorList>
            <person name="Sun Q."/>
            <person name="Ohkuma M."/>
        </authorList>
    </citation>
    <scope>NUCLEOTIDE SEQUENCE</scope>
    <source>
        <strain evidence="1">JCM 3090</strain>
    </source>
</reference>
<name>A0A8J3BAQ6_9ACTN</name>
<dbReference type="AlphaFoldDB" id="A0A8J3BAQ6"/>
<organism evidence="1 2">
    <name type="scientific">Pilimelia anulata</name>
    <dbReference type="NCBI Taxonomy" id="53371"/>
    <lineage>
        <taxon>Bacteria</taxon>
        <taxon>Bacillati</taxon>
        <taxon>Actinomycetota</taxon>
        <taxon>Actinomycetes</taxon>
        <taxon>Micromonosporales</taxon>
        <taxon>Micromonosporaceae</taxon>
        <taxon>Pilimelia</taxon>
    </lineage>
</organism>
<evidence type="ECO:0000313" key="1">
    <source>
        <dbReference type="EMBL" id="GGJ92537.1"/>
    </source>
</evidence>
<evidence type="ECO:0000313" key="2">
    <source>
        <dbReference type="Proteomes" id="UP000649739"/>
    </source>
</evidence>
<accession>A0A8J3BAQ6</accession>